<comment type="caution">
    <text evidence="1">The sequence shown here is derived from an EMBL/GenBank/DDBJ whole genome shotgun (WGS) entry which is preliminary data.</text>
</comment>
<evidence type="ECO:0000313" key="2">
    <source>
        <dbReference type="Proteomes" id="UP000054903"/>
    </source>
</evidence>
<evidence type="ECO:0000313" key="1">
    <source>
        <dbReference type="EMBL" id="SAK94444.1"/>
    </source>
</evidence>
<dbReference type="RefSeq" id="WP_244158661.1">
    <property type="nucleotide sequence ID" value="NZ_FCNX02000016.1"/>
</dbReference>
<reference evidence="1" key="1">
    <citation type="submission" date="2016-01" db="EMBL/GenBank/DDBJ databases">
        <authorList>
            <person name="Peeters C."/>
        </authorList>
    </citation>
    <scope>NUCLEOTIDE SEQUENCE</scope>
    <source>
        <strain evidence="1">LMG 29320</strain>
    </source>
</reference>
<name>A0A158DIN7_9BURK</name>
<organism evidence="1 2">
    <name type="scientific">Caballeronia fortuita</name>
    <dbReference type="NCBI Taxonomy" id="1777138"/>
    <lineage>
        <taxon>Bacteria</taxon>
        <taxon>Pseudomonadati</taxon>
        <taxon>Pseudomonadota</taxon>
        <taxon>Betaproteobacteria</taxon>
        <taxon>Burkholderiales</taxon>
        <taxon>Burkholderiaceae</taxon>
        <taxon>Caballeronia</taxon>
    </lineage>
</organism>
<gene>
    <name evidence="1" type="ORF">AWB77_05406</name>
</gene>
<dbReference type="NCBIfam" id="TIGR04474">
    <property type="entry name" value="tcm_partner"/>
    <property type="match status" value="1"/>
</dbReference>
<sequence>MNDGKFRIDPADGMAAMIVGDWSKQKHERLSDYIVASRLARGKWEHACYIDVFCGPGRVVERESSEFRDGGAPTAWKASCMGGSRPFTSMYIGDLNGPSVDSCQRRLVSQGAAVRSFVGPANRMIHEIAPALPRGLHLAFLDPFNAEHLDFEIIQTLASHRFMDILVHFSVMDIQRNIDLEAATSGARLDRIAPGWQQAIKLRDLPKNAFVNAFLDYWKELVERTTRMTAADIMPLIKNSKGGPLYRLIMLSRHTLAEKIWNDVGREDKRQKTLF</sequence>
<dbReference type="EMBL" id="FCNX02000016">
    <property type="protein sequence ID" value="SAK94444.1"/>
    <property type="molecule type" value="Genomic_DNA"/>
</dbReference>
<keyword evidence="2" id="KW-1185">Reference proteome</keyword>
<evidence type="ECO:0008006" key="3">
    <source>
        <dbReference type="Google" id="ProtNLM"/>
    </source>
</evidence>
<dbReference type="InterPro" id="IPR031009">
    <property type="entry name" value="Tcm_partner"/>
</dbReference>
<accession>A0A158DIN7</accession>
<proteinExistence type="predicted"/>
<dbReference type="Proteomes" id="UP000054903">
    <property type="component" value="Unassembled WGS sequence"/>
</dbReference>
<protein>
    <recommendedName>
        <fullName evidence="3">Three-Cys-motif partner protein TcmP</fullName>
    </recommendedName>
</protein>
<dbReference type="AlphaFoldDB" id="A0A158DIN7"/>
<dbReference type="STRING" id="1777138.AWB77_05406"/>